<keyword evidence="2" id="KW-1185">Reference proteome</keyword>
<dbReference type="Pfam" id="PF05135">
    <property type="entry name" value="Phage_connect_1"/>
    <property type="match status" value="1"/>
</dbReference>
<dbReference type="AlphaFoldDB" id="A0A0F5LHJ0"/>
<protein>
    <submittedName>
        <fullName evidence="1">DNA-packaging protein</fullName>
    </submittedName>
</protein>
<proteinExistence type="predicted"/>
<dbReference type="InterPro" id="IPR021146">
    <property type="entry name" value="Phage_gp6-like_head-tail"/>
</dbReference>
<sequence length="100" mass="11045">MGNVVIATLGPLYDLDEVKLHLRVEGNDDDTLIEAMMDAAEQQVLQYCNISLVPFGKEATFKVAALMAITAMYDNRAGEGEVSLPASSKNLINPYRWLRV</sequence>
<gene>
    <name evidence="1" type="ORF">VW35_02295</name>
</gene>
<accession>A0A0F5LHJ0</accession>
<reference evidence="1 2" key="1">
    <citation type="submission" date="2015-03" db="EMBL/GenBank/DDBJ databases">
        <authorList>
            <person name="Hassan Y.I."/>
            <person name="Lepp D."/>
            <person name="Zhou T."/>
        </authorList>
    </citation>
    <scope>NUCLEOTIDE SEQUENCE [LARGE SCALE GENOMIC DNA]</scope>
    <source>
        <strain evidence="1 2">GH2-10</strain>
    </source>
</reference>
<evidence type="ECO:0000313" key="2">
    <source>
        <dbReference type="Proteomes" id="UP000033514"/>
    </source>
</evidence>
<evidence type="ECO:0000313" key="1">
    <source>
        <dbReference type="EMBL" id="KKB81022.1"/>
    </source>
</evidence>
<dbReference type="CDD" id="cd08054">
    <property type="entry name" value="gp6"/>
    <property type="match status" value="1"/>
</dbReference>
<name>A0A0F5LHJ0_9HYPH</name>
<dbReference type="Proteomes" id="UP000033514">
    <property type="component" value="Unassembled WGS sequence"/>
</dbReference>
<dbReference type="Gene3D" id="1.10.3230.30">
    <property type="entry name" value="Phage gp6-like head-tail connector protein"/>
    <property type="match status" value="1"/>
</dbReference>
<dbReference type="STRING" id="361041.VW35_02295"/>
<dbReference type="OrthoDB" id="8371016at2"/>
<dbReference type="NCBIfam" id="TIGR01560">
    <property type="entry name" value="put_DNA_pack"/>
    <property type="match status" value="1"/>
</dbReference>
<comment type="caution">
    <text evidence="1">The sequence shown here is derived from an EMBL/GenBank/DDBJ whole genome shotgun (WGS) entry which is preliminary data.</text>
</comment>
<dbReference type="RefSeq" id="WP_046141370.1">
    <property type="nucleotide sequence ID" value="NZ_LAJG01000005.1"/>
</dbReference>
<dbReference type="InterPro" id="IPR006450">
    <property type="entry name" value="Phage_HK97_gp6-like"/>
</dbReference>
<dbReference type="PATRIC" id="fig|361041.3.peg.3843"/>
<dbReference type="EMBL" id="LAJG01000005">
    <property type="protein sequence ID" value="KKB81022.1"/>
    <property type="molecule type" value="Genomic_DNA"/>
</dbReference>
<organism evidence="1 2">
    <name type="scientific">Devosia soli</name>
    <dbReference type="NCBI Taxonomy" id="361041"/>
    <lineage>
        <taxon>Bacteria</taxon>
        <taxon>Pseudomonadati</taxon>
        <taxon>Pseudomonadota</taxon>
        <taxon>Alphaproteobacteria</taxon>
        <taxon>Hyphomicrobiales</taxon>
        <taxon>Devosiaceae</taxon>
        <taxon>Devosia</taxon>
    </lineage>
</organism>